<evidence type="ECO:0000313" key="2">
    <source>
        <dbReference type="Proteomes" id="UP000789366"/>
    </source>
</evidence>
<accession>A0ACA9R0K2</accession>
<dbReference type="Proteomes" id="UP000789366">
    <property type="component" value="Unassembled WGS sequence"/>
</dbReference>
<dbReference type="EMBL" id="CAJVPW010054662">
    <property type="protein sequence ID" value="CAG8772028.1"/>
    <property type="molecule type" value="Genomic_DNA"/>
</dbReference>
<sequence>SQNIRSNVYADKFEILTGFGDDNHVSDENNIDDENENTKNEKNDNNDGSTSTSSKEILTYIGHILGSNTPIEVSQSNAPTSTSTLLKYNIAEINNLNITAIY</sequence>
<gene>
    <name evidence="1" type="ORF">SPELUC_LOCUS15839</name>
</gene>
<keyword evidence="2" id="KW-1185">Reference proteome</keyword>
<organism evidence="1 2">
    <name type="scientific">Cetraspora pellucida</name>
    <dbReference type="NCBI Taxonomy" id="1433469"/>
    <lineage>
        <taxon>Eukaryota</taxon>
        <taxon>Fungi</taxon>
        <taxon>Fungi incertae sedis</taxon>
        <taxon>Mucoromycota</taxon>
        <taxon>Glomeromycotina</taxon>
        <taxon>Glomeromycetes</taxon>
        <taxon>Diversisporales</taxon>
        <taxon>Gigasporaceae</taxon>
        <taxon>Cetraspora</taxon>
    </lineage>
</organism>
<proteinExistence type="predicted"/>
<comment type="caution">
    <text evidence="1">The sequence shown here is derived from an EMBL/GenBank/DDBJ whole genome shotgun (WGS) entry which is preliminary data.</text>
</comment>
<feature type="non-terminal residue" evidence="1">
    <location>
        <position position="1"/>
    </location>
</feature>
<evidence type="ECO:0000313" key="1">
    <source>
        <dbReference type="EMBL" id="CAG8772028.1"/>
    </source>
</evidence>
<name>A0ACA9R0K2_9GLOM</name>
<reference evidence="1" key="1">
    <citation type="submission" date="2021-06" db="EMBL/GenBank/DDBJ databases">
        <authorList>
            <person name="Kallberg Y."/>
            <person name="Tangrot J."/>
            <person name="Rosling A."/>
        </authorList>
    </citation>
    <scope>NUCLEOTIDE SEQUENCE</scope>
    <source>
        <strain evidence="1">28 12/20/2015</strain>
    </source>
</reference>
<protein>
    <submittedName>
        <fullName evidence="1">11675_t:CDS:1</fullName>
    </submittedName>
</protein>